<dbReference type="CDD" id="cd19958">
    <property type="entry name" value="pyocin_knob"/>
    <property type="match status" value="1"/>
</dbReference>
<organism evidence="2 3">
    <name type="scientific">Alkalihalobacillus trypoxylicola</name>
    <dbReference type="NCBI Taxonomy" id="519424"/>
    <lineage>
        <taxon>Bacteria</taxon>
        <taxon>Bacillati</taxon>
        <taxon>Bacillota</taxon>
        <taxon>Bacilli</taxon>
        <taxon>Bacillales</taxon>
        <taxon>Bacillaceae</taxon>
        <taxon>Alkalihalobacillus</taxon>
    </lineage>
</organism>
<sequence>MSDYNAKTNWLPDDPITEQDYNRIEQGIKDSHDNLNQFKNQRNNPHQVTKNQVGLSNVDNVKQAPKSDFDNHANNIDNPHNVTKNQVGLSNVPNNAVASQAEAKSGSSNSRFMTPLRVAEAIQSLATSEKLNVLPRGHFDGNEPANSYPTGVSVMYSGDALESVGFPDAWCVITTYKSTSSSAQLAMPVTNTRNQGHLHVRTQTSSGVWTAWTQTETEAGAQEKVNVHANLTNNPHNVTKAQVGLGSVPNHGLASQAQAEEGTVNTALMTPLRTSQAITSKATTANINRLPNFSKNANDAPASYPVGISAVFVQASDGWFSFGTIITTRTYVNDGSVFQQYIPYNASYGGSKVKFRMGLFASGGSPNAGGWTSWKDMLDSDDFANQPEASAGSNNSKVMTPLRVAQAIISQAQKHKVTNDNGVGLSLSNGHDLNIVYDTGFYRVQAPLNLPSDLLSTSWVYMMVIKQGLTECMQMLIPFNSTDVYTRSSSSNGLWRPWKRLLSMNDLDSMMLSSSPAINTSTVKLLNTQNLIGEGNTSIIVIVCRADAYSRTVGAITGVRSSSSNNTVGQYFVTGGRGTSDNDNIGLSVITQEMQRGGTSLVKITYNGNPYLGFLIERGEFSGYDYMYFRGESIHPEDLKAVRGNDPKVTSVTPYSGGNAVDIGILGAGLNVDGRNAVTESRTIATGNGLTGGGSLASNRTLNVDFASISEVVNGASNNKSITPMNLREAFSPKIEWTSTRMPESYPTGMTVERAERERPSNGWAGSVITVKNIESNTAAHQMFYPTGSSWSALMVRYASGTTDGWGEWNRLINEGDTSITRPSLSNGWTGDLEISKDPVGNVSIIGRISGGGNNTIAFTLPSAFRPYSMSGVAVNRGFLVNMDDGIGTLTISNTGSCRIIRRTGSGHPGDTNFMIQFKAQVLY</sequence>
<evidence type="ECO:0000313" key="2">
    <source>
        <dbReference type="EMBL" id="KYG33885.1"/>
    </source>
</evidence>
<dbReference type="AlphaFoldDB" id="A0A162EW95"/>
<dbReference type="STRING" id="519424.AZF04_15335"/>
<name>A0A162EW95_9BACI</name>
<proteinExistence type="predicted"/>
<accession>A0A162EW95</accession>
<dbReference type="RefSeq" id="WP_061947695.1">
    <property type="nucleotide sequence ID" value="NZ_LTAO01000004.1"/>
</dbReference>
<keyword evidence="3" id="KW-1185">Reference proteome</keyword>
<protein>
    <recommendedName>
        <fullName evidence="4">Tail fiber protein</fullName>
    </recommendedName>
</protein>
<dbReference type="EMBL" id="LTAO01000004">
    <property type="protein sequence ID" value="KYG33885.1"/>
    <property type="molecule type" value="Genomic_DNA"/>
</dbReference>
<comment type="caution">
    <text evidence="2">The sequence shown here is derived from an EMBL/GenBank/DDBJ whole genome shotgun (WGS) entry which is preliminary data.</text>
</comment>
<gene>
    <name evidence="2" type="ORF">AZF04_15335</name>
</gene>
<reference evidence="2" key="1">
    <citation type="submission" date="2016-02" db="EMBL/GenBank/DDBJ databases">
        <title>Genome sequence of Bacillus trypoxylicola KCTC 13244(T).</title>
        <authorList>
            <person name="Jeong H."/>
            <person name="Park S.-H."/>
            <person name="Choi S.-K."/>
        </authorList>
    </citation>
    <scope>NUCLEOTIDE SEQUENCE [LARGE SCALE GENOMIC DNA]</scope>
    <source>
        <strain evidence="2">KCTC 13244</strain>
    </source>
</reference>
<evidence type="ECO:0008006" key="4">
    <source>
        <dbReference type="Google" id="ProtNLM"/>
    </source>
</evidence>
<dbReference type="OrthoDB" id="2667186at2"/>
<evidence type="ECO:0000256" key="1">
    <source>
        <dbReference type="SAM" id="MobiDB-lite"/>
    </source>
</evidence>
<dbReference type="Proteomes" id="UP000075806">
    <property type="component" value="Unassembled WGS sequence"/>
</dbReference>
<evidence type="ECO:0000313" key="3">
    <source>
        <dbReference type="Proteomes" id="UP000075806"/>
    </source>
</evidence>
<feature type="region of interest" description="Disordered" evidence="1">
    <location>
        <begin position="34"/>
        <end position="57"/>
    </location>
</feature>